<dbReference type="Proteomes" id="UP000218172">
    <property type="component" value="Unassembled WGS sequence"/>
</dbReference>
<dbReference type="PANTHER" id="PTHR38098:SF1">
    <property type="entry name" value="LPS-ASSEMBLY LIPOPROTEIN LPTE"/>
    <property type="match status" value="1"/>
</dbReference>
<dbReference type="GO" id="GO:0009279">
    <property type="term" value="C:cell outer membrane"/>
    <property type="evidence" value="ECO:0007669"/>
    <property type="project" value="UniProtKB-SubCell"/>
</dbReference>
<organism evidence="7 8">
    <name type="scientific">SAR86 cluster bacterium</name>
    <dbReference type="NCBI Taxonomy" id="2030880"/>
    <lineage>
        <taxon>Bacteria</taxon>
        <taxon>Pseudomonadati</taxon>
        <taxon>Pseudomonadota</taxon>
        <taxon>Gammaproteobacteria</taxon>
        <taxon>SAR86 cluster</taxon>
    </lineage>
</organism>
<evidence type="ECO:0000313" key="8">
    <source>
        <dbReference type="Proteomes" id="UP000218172"/>
    </source>
</evidence>
<name>A0A2A4MQK4_9GAMM</name>
<dbReference type="GO" id="GO:0001530">
    <property type="term" value="F:lipopolysaccharide binding"/>
    <property type="evidence" value="ECO:0007669"/>
    <property type="project" value="TreeGrafter"/>
</dbReference>
<dbReference type="Pfam" id="PF04390">
    <property type="entry name" value="LptE"/>
    <property type="match status" value="1"/>
</dbReference>
<gene>
    <name evidence="6" type="primary">lptE</name>
    <name evidence="7" type="ORF">COC19_03530</name>
</gene>
<keyword evidence="3 6" id="KW-0564">Palmitate</keyword>
<comment type="similarity">
    <text evidence="6">Belongs to the LptE lipoprotein family.</text>
</comment>
<evidence type="ECO:0000256" key="2">
    <source>
        <dbReference type="ARBA" id="ARBA00023136"/>
    </source>
</evidence>
<dbReference type="InterPro" id="IPR007485">
    <property type="entry name" value="LPS_assembly_LptE"/>
</dbReference>
<dbReference type="PANTHER" id="PTHR38098">
    <property type="entry name" value="LPS-ASSEMBLY LIPOPROTEIN LPTE"/>
    <property type="match status" value="1"/>
</dbReference>
<evidence type="ECO:0000256" key="6">
    <source>
        <dbReference type="HAMAP-Rule" id="MF_01186"/>
    </source>
</evidence>
<proteinExistence type="inferred from homology"/>
<reference evidence="8" key="1">
    <citation type="submission" date="2017-08" db="EMBL/GenBank/DDBJ databases">
        <title>A dynamic microbial community with high functional redundancy inhabits the cold, oxic subseafloor aquifer.</title>
        <authorList>
            <person name="Tully B.J."/>
            <person name="Wheat C.G."/>
            <person name="Glazer B.T."/>
            <person name="Huber J.A."/>
        </authorList>
    </citation>
    <scope>NUCLEOTIDE SEQUENCE [LARGE SCALE GENOMIC DNA]</scope>
</reference>
<evidence type="ECO:0000256" key="1">
    <source>
        <dbReference type="ARBA" id="ARBA00022729"/>
    </source>
</evidence>
<dbReference type="PROSITE" id="PS51257">
    <property type="entry name" value="PROKAR_LIPOPROTEIN"/>
    <property type="match status" value="1"/>
</dbReference>
<keyword evidence="4 6" id="KW-0998">Cell outer membrane</keyword>
<dbReference type="HAMAP" id="MF_01186">
    <property type="entry name" value="LPS_assembly_LptE"/>
    <property type="match status" value="1"/>
</dbReference>
<dbReference type="GO" id="GO:0043165">
    <property type="term" value="P:Gram-negative-bacterium-type cell outer membrane assembly"/>
    <property type="evidence" value="ECO:0007669"/>
    <property type="project" value="UniProtKB-UniRule"/>
</dbReference>
<comment type="caution">
    <text evidence="7">The sequence shown here is derived from an EMBL/GenBank/DDBJ whole genome shotgun (WGS) entry which is preliminary data.</text>
</comment>
<dbReference type="GO" id="GO:0015920">
    <property type="term" value="P:lipopolysaccharide transport"/>
    <property type="evidence" value="ECO:0007669"/>
    <property type="project" value="TreeGrafter"/>
</dbReference>
<comment type="subunit">
    <text evidence="6">Component of the lipopolysaccharide transport and assembly complex. Interacts with LptD.</text>
</comment>
<evidence type="ECO:0000256" key="4">
    <source>
        <dbReference type="ARBA" id="ARBA00023237"/>
    </source>
</evidence>
<sequence length="167" mass="18356">MAMTKKIQTLVLLTMLSTLVSCGFSLRSSENFSAQLPTLGLNLQQGQSEFSQLLSDALQNAGVTVTSSEPQLLLSISDEQLNSRPITVDPSARAAQYELNLSINIQLTQGDEFILAPQTLSVTKSYFQDIENLSGAQEEVEIISNEMRSELVNQLMRRLQSISLSTN</sequence>
<dbReference type="GO" id="GO:1990351">
    <property type="term" value="C:transporter complex"/>
    <property type="evidence" value="ECO:0007669"/>
    <property type="project" value="TreeGrafter"/>
</dbReference>
<dbReference type="EMBL" id="NVQR01000048">
    <property type="protein sequence ID" value="PCH61994.1"/>
    <property type="molecule type" value="Genomic_DNA"/>
</dbReference>
<comment type="function">
    <text evidence="6">Together with LptD, is involved in the assembly of lipopolysaccharide (LPS) at the surface of the outer membrane. Required for the proper assembly of LptD. Binds LPS and may serve as the LPS recognition site at the outer membrane.</text>
</comment>
<keyword evidence="2 6" id="KW-0472">Membrane</keyword>
<dbReference type="AlphaFoldDB" id="A0A2A4MQK4"/>
<evidence type="ECO:0000313" key="7">
    <source>
        <dbReference type="EMBL" id="PCH61994.1"/>
    </source>
</evidence>
<keyword evidence="5 6" id="KW-0449">Lipoprotein</keyword>
<protein>
    <recommendedName>
        <fullName evidence="6">LPS-assembly lipoprotein LptE</fullName>
    </recommendedName>
</protein>
<keyword evidence="1 6" id="KW-0732">Signal</keyword>
<accession>A0A2A4MQK4</accession>
<evidence type="ECO:0000256" key="5">
    <source>
        <dbReference type="ARBA" id="ARBA00023288"/>
    </source>
</evidence>
<evidence type="ECO:0000256" key="3">
    <source>
        <dbReference type="ARBA" id="ARBA00023139"/>
    </source>
</evidence>
<dbReference type="Gene3D" id="3.30.160.150">
    <property type="entry name" value="Lipoprotein like domain"/>
    <property type="match status" value="1"/>
</dbReference>
<comment type="subcellular location">
    <subcellularLocation>
        <location evidence="6">Cell outer membrane</location>
        <topology evidence="6">Lipid-anchor</topology>
    </subcellularLocation>
</comment>